<dbReference type="GeneID" id="105135651"/>
<evidence type="ECO:0000256" key="8">
    <source>
        <dbReference type="ARBA" id="ARBA00023136"/>
    </source>
</evidence>
<dbReference type="SMART" id="SM00369">
    <property type="entry name" value="LRR_TYP"/>
    <property type="match status" value="10"/>
</dbReference>
<evidence type="ECO:0000313" key="12">
    <source>
        <dbReference type="Proteomes" id="UP000694918"/>
    </source>
</evidence>
<dbReference type="SUPFAM" id="SSF52058">
    <property type="entry name" value="L domain-like"/>
    <property type="match status" value="3"/>
</dbReference>
<dbReference type="PANTHER" id="PTHR48062:SF21">
    <property type="entry name" value="RECEPTOR-LIKE PROTEIN 12"/>
    <property type="match status" value="1"/>
</dbReference>
<dbReference type="KEGG" id="peu:105135651"/>
<proteinExistence type="inferred from homology"/>
<reference evidence="13" key="1">
    <citation type="submission" date="2025-08" db="UniProtKB">
        <authorList>
            <consortium name="RefSeq"/>
        </authorList>
    </citation>
    <scope>IDENTIFICATION</scope>
</reference>
<evidence type="ECO:0000256" key="7">
    <source>
        <dbReference type="ARBA" id="ARBA00022989"/>
    </source>
</evidence>
<evidence type="ECO:0000256" key="3">
    <source>
        <dbReference type="ARBA" id="ARBA00022475"/>
    </source>
</evidence>
<dbReference type="Gene3D" id="3.80.10.10">
    <property type="entry name" value="Ribonuclease Inhibitor"/>
    <property type="match status" value="4"/>
</dbReference>
<organism evidence="12 13">
    <name type="scientific">Populus euphratica</name>
    <name type="common">Euphrates poplar</name>
    <dbReference type="NCBI Taxonomy" id="75702"/>
    <lineage>
        <taxon>Eukaryota</taxon>
        <taxon>Viridiplantae</taxon>
        <taxon>Streptophyta</taxon>
        <taxon>Embryophyta</taxon>
        <taxon>Tracheophyta</taxon>
        <taxon>Spermatophyta</taxon>
        <taxon>Magnoliopsida</taxon>
        <taxon>eudicotyledons</taxon>
        <taxon>Gunneridae</taxon>
        <taxon>Pentapetalae</taxon>
        <taxon>rosids</taxon>
        <taxon>fabids</taxon>
        <taxon>Malpighiales</taxon>
        <taxon>Salicaceae</taxon>
        <taxon>Saliceae</taxon>
        <taxon>Populus</taxon>
    </lineage>
</organism>
<keyword evidence="7 10" id="KW-1133">Transmembrane helix</keyword>
<dbReference type="FunFam" id="3.80.10.10:FF:000095">
    <property type="entry name" value="LRR receptor-like serine/threonine-protein kinase GSO1"/>
    <property type="match status" value="1"/>
</dbReference>
<dbReference type="InterPro" id="IPR003591">
    <property type="entry name" value="Leu-rich_rpt_typical-subtyp"/>
</dbReference>
<dbReference type="Pfam" id="PF13855">
    <property type="entry name" value="LRR_8"/>
    <property type="match status" value="2"/>
</dbReference>
<dbReference type="SMART" id="SM00365">
    <property type="entry name" value="LRR_SD22"/>
    <property type="match status" value="5"/>
</dbReference>
<keyword evidence="3" id="KW-1003">Cell membrane</keyword>
<dbReference type="Proteomes" id="UP000694918">
    <property type="component" value="Unplaced"/>
</dbReference>
<keyword evidence="9" id="KW-0325">Glycoprotein</keyword>
<keyword evidence="4" id="KW-0433">Leucine-rich repeat</keyword>
<evidence type="ECO:0000259" key="11">
    <source>
        <dbReference type="Pfam" id="PF08263"/>
    </source>
</evidence>
<sequence length="1068" mass="120163">MLVTLAWVNGWCHCCLEKERIGLLEIKAWINHPNGSSLTHWVENKEDDDCCQWHEVKCDNTTGRVVELSLPFTREYWILGDLYLNASLFLPFKYLKSLHLGGNGLVGCFENQGLEVLSSTLRKLELLDLNLNQFNDSTLSCLSGLLSLKSLDLSRTLLTGSSAIKDLRKLEVLFLDNIFISESILLDSLRALPSLKTLYARDNNFLGTHTVEGIYNLTNLEEIFLDGSSLPENFLQNIGVLSALRVLSLTSCHLNATLPTRGFLNLTNLEELFLDDSPLPFKFLQSIGVFSAIKVLSMSNCQLNGTLLTSGWCELKRLEQLDLSRNNLDGLLPACFGNLSSLQLLDVSYNQLTGSIASGPLTSLKFLKYLSLSSNQFQVPVSFKSFMNHSDLQFISCDNNKLIKEPTFQNFIPKFQLKFFSLSNCKSKALNASIPDFLYNQYDLRVLDLSLNSFPGMFPSWLFVNNTKLEQLFLKGNSFVGPFQLPYHPNPNLWILDVSSNSIQDQIPRNMCLIFPYLRNLRMTENGLTGYIPSCFGNISSLEVLDLSNNQLSRGILEDLTSSLLFLKLSNNNLGGQISPSILNSSLLEFLYLDGNNFEGKIWDISLNTWPSMSALDISNNHFTGMLPKWIGNIAYIRAIDFSRNHFEGQIPGDYCKLDQLEFLDLSENRLSGFLPSCFNLPSLSHVHLSQNQLSGPLTDSFYNSSYLVTLDLRYNSFTGPIPNWIGNLSTLSVLLLKANHFSGEFPVHLCLLSELSILDMSHNMLFGPLPSCLGNLTFLTSFKKALVASHMYFVYKSSVGIYSKKSYGRSRLEHGGDNTENESPALIVEEVIEFTTKGKSYAYKGDILNFMSGIDLSDNRFTGEIPSEMGYLREIHALNLSHNNLIGSIPTTFLNLKNVESLDLSHNNLTGAIPRQLTELTSLAVFSVAFNNLSGKTPETKNQFGTFDERSYKGNPLLCGPPLKNSCSELESPSQSEPNDSNSGREHDGFMDMNVFCVSFGVCYTIVVLAIASVLYINPYWRHRWFYFIEDCMETCYYFVLHTFHKLSILLHKAIGSYACLFFFHIF</sequence>
<keyword evidence="8 10" id="KW-0472">Membrane</keyword>
<dbReference type="RefSeq" id="XP_011038937.1">
    <property type="nucleotide sequence ID" value="XM_011040635.1"/>
</dbReference>
<accession>A0AAJ6Y1D2</accession>
<protein>
    <submittedName>
        <fullName evidence="13">LRR receptor-like serine/threonine-protein kinase GSO1</fullName>
    </submittedName>
</protein>
<dbReference type="PRINTS" id="PR00019">
    <property type="entry name" value="LEURICHRPT"/>
</dbReference>
<keyword evidence="12" id="KW-1185">Reference proteome</keyword>
<evidence type="ECO:0000256" key="4">
    <source>
        <dbReference type="ARBA" id="ARBA00022614"/>
    </source>
</evidence>
<keyword evidence="5 10" id="KW-0812">Transmembrane</keyword>
<dbReference type="Pfam" id="PF08263">
    <property type="entry name" value="LRRNT_2"/>
    <property type="match status" value="1"/>
</dbReference>
<comment type="similarity">
    <text evidence="2">Belongs to the RLP family.</text>
</comment>
<gene>
    <name evidence="13" type="primary">LOC105135651</name>
</gene>
<dbReference type="Pfam" id="PF00560">
    <property type="entry name" value="LRR_1"/>
    <property type="match status" value="5"/>
</dbReference>
<dbReference type="InterPro" id="IPR051502">
    <property type="entry name" value="RLP_Defense_Trigger"/>
</dbReference>
<evidence type="ECO:0000256" key="1">
    <source>
        <dbReference type="ARBA" id="ARBA00004251"/>
    </source>
</evidence>
<feature type="domain" description="Leucine-rich repeat-containing N-terminal plant-type" evidence="11">
    <location>
        <begin position="18"/>
        <end position="59"/>
    </location>
</feature>
<dbReference type="PROSITE" id="PS51450">
    <property type="entry name" value="LRR"/>
    <property type="match status" value="1"/>
</dbReference>
<dbReference type="FunFam" id="3.80.10.10:FF:000213">
    <property type="entry name" value="Tyrosine-sulfated glycopeptide receptor 1"/>
    <property type="match status" value="1"/>
</dbReference>
<evidence type="ECO:0000256" key="9">
    <source>
        <dbReference type="ARBA" id="ARBA00023180"/>
    </source>
</evidence>
<dbReference type="PANTHER" id="PTHR48062">
    <property type="entry name" value="RECEPTOR-LIKE PROTEIN 14"/>
    <property type="match status" value="1"/>
</dbReference>
<dbReference type="InterPro" id="IPR013210">
    <property type="entry name" value="LRR_N_plant-typ"/>
</dbReference>
<dbReference type="InterPro" id="IPR001611">
    <property type="entry name" value="Leu-rich_rpt"/>
</dbReference>
<dbReference type="InterPro" id="IPR032675">
    <property type="entry name" value="LRR_dom_sf"/>
</dbReference>
<comment type="subcellular location">
    <subcellularLocation>
        <location evidence="1">Cell membrane</location>
        <topology evidence="1">Single-pass type I membrane protein</topology>
    </subcellularLocation>
</comment>
<dbReference type="GO" id="GO:0005886">
    <property type="term" value="C:plasma membrane"/>
    <property type="evidence" value="ECO:0007669"/>
    <property type="project" value="UniProtKB-SubCell"/>
</dbReference>
<evidence type="ECO:0000313" key="13">
    <source>
        <dbReference type="RefSeq" id="XP_011038937.1"/>
    </source>
</evidence>
<keyword evidence="6" id="KW-0677">Repeat</keyword>
<evidence type="ECO:0000256" key="2">
    <source>
        <dbReference type="ARBA" id="ARBA00009592"/>
    </source>
</evidence>
<evidence type="ECO:0000256" key="6">
    <source>
        <dbReference type="ARBA" id="ARBA00022737"/>
    </source>
</evidence>
<dbReference type="SUPFAM" id="SSF52047">
    <property type="entry name" value="RNI-like"/>
    <property type="match status" value="1"/>
</dbReference>
<dbReference type="AlphaFoldDB" id="A0AAJ6Y1D2"/>
<evidence type="ECO:0000256" key="5">
    <source>
        <dbReference type="ARBA" id="ARBA00022692"/>
    </source>
</evidence>
<name>A0AAJ6Y1D2_POPEU</name>
<feature type="transmembrane region" description="Helical" evidence="10">
    <location>
        <begin position="994"/>
        <end position="1018"/>
    </location>
</feature>
<evidence type="ECO:0000256" key="10">
    <source>
        <dbReference type="SAM" id="Phobius"/>
    </source>
</evidence>